<keyword evidence="5" id="KW-0406">Ion transport</keyword>
<dbReference type="GO" id="GO:0005886">
    <property type="term" value="C:plasma membrane"/>
    <property type="evidence" value="ECO:0007669"/>
    <property type="project" value="UniProtKB-SubCell"/>
</dbReference>
<comment type="similarity">
    <text evidence="5">Belongs to the OadG family.</text>
</comment>
<keyword evidence="4 5" id="KW-0472">Membrane</keyword>
<comment type="cofactor">
    <cofactor evidence="5">
        <name>Na(+)</name>
        <dbReference type="ChEBI" id="CHEBI:29101"/>
    </cofactor>
</comment>
<dbReference type="AlphaFoldDB" id="A0A2T4CVE9"/>
<reference evidence="7 8" key="1">
    <citation type="submission" date="2018-03" db="EMBL/GenBank/DDBJ databases">
        <title>Cross-interface Injection: A General Nanoliter Liquid Handling Method Applied to Single Cells Genome Amplification Automated Nanoliter Liquid Handling Applied to Single Cell Multiple Displacement Amplification.</title>
        <authorList>
            <person name="Yun J."/>
            <person name="Xu P."/>
            <person name="Xu J."/>
            <person name="Dai X."/>
            <person name="Wang Y."/>
            <person name="Zheng X."/>
            <person name="Cao C."/>
            <person name="Yi Q."/>
            <person name="Zhu Y."/>
            <person name="Wang L."/>
            <person name="Dong Z."/>
            <person name="Huang Y."/>
            <person name="Huang L."/>
            <person name="Du W."/>
        </authorList>
    </citation>
    <scope>NUCLEOTIDE SEQUENCE [LARGE SCALE GENOMIC DNA]</scope>
    <source>
        <strain evidence="7 8">A9-4</strain>
        <strain evidence="6">Z-D3-2</strain>
    </source>
</reference>
<comment type="subcellular location">
    <subcellularLocation>
        <location evidence="5">Cell membrane</location>
        <topology evidence="5">Single-pass membrane protein</topology>
    </subcellularLocation>
</comment>
<keyword evidence="3 5" id="KW-1133">Transmembrane helix</keyword>
<keyword evidence="5" id="KW-0915">Sodium</keyword>
<dbReference type="NCBIfam" id="TIGR01195">
    <property type="entry name" value="oadG_fam"/>
    <property type="match status" value="1"/>
</dbReference>
<evidence type="ECO:0000256" key="2">
    <source>
        <dbReference type="ARBA" id="ARBA00022692"/>
    </source>
</evidence>
<accession>A0A2T4CVE9</accession>
<protein>
    <recommendedName>
        <fullName evidence="5">Oxaloacetate decarboxylase gamma chain</fullName>
        <ecNumber evidence="5">7.2.4.2</ecNumber>
    </recommendedName>
</protein>
<sequence length="77" mass="8553">MNEQLNEALAILFTGMVTVFMFLSLLICAMLLLRRFVVEVDVQPASTRKKSKATSQPTPQQLAAITAAVHRYRGTKS</sequence>
<proteinExistence type="inferred from homology"/>
<comment type="function">
    <text evidence="5">Catalyzes the decarboxylation of oxaloacetate coupled to Na(+) translocation.</text>
</comment>
<gene>
    <name evidence="7" type="ORF">C9928_03970</name>
    <name evidence="6" type="ORF">C9940_00765</name>
</gene>
<organism evidence="7 8">
    <name type="scientific">Pseudidiomarina aestuarii</name>
    <dbReference type="NCBI Taxonomy" id="624146"/>
    <lineage>
        <taxon>Bacteria</taxon>
        <taxon>Pseudomonadati</taxon>
        <taxon>Pseudomonadota</taxon>
        <taxon>Gammaproteobacteria</taxon>
        <taxon>Alteromonadales</taxon>
        <taxon>Idiomarinaceae</taxon>
        <taxon>Pseudidiomarina</taxon>
    </lineage>
</organism>
<dbReference type="RefSeq" id="WP_417656912.1">
    <property type="nucleotide sequence ID" value="NZ_JBLXDX010000002.1"/>
</dbReference>
<keyword evidence="2 5" id="KW-0812">Transmembrane</keyword>
<dbReference type="Proteomes" id="UP000241514">
    <property type="component" value="Unassembled WGS sequence"/>
</dbReference>
<comment type="caution">
    <text evidence="7">The sequence shown here is derived from an EMBL/GenBank/DDBJ whole genome shotgun (WGS) entry which is preliminary data.</text>
</comment>
<dbReference type="EMBL" id="PYVG01000016">
    <property type="protein sequence ID" value="PTB89310.1"/>
    <property type="molecule type" value="Genomic_DNA"/>
</dbReference>
<keyword evidence="5" id="KW-0813">Transport</keyword>
<comment type="catalytic activity">
    <reaction evidence="5">
        <text>oxaloacetate + 2 Na(+)(in) + H(+) = pyruvate + 2 Na(+)(out) + CO2</text>
        <dbReference type="Rhea" id="RHEA:57724"/>
        <dbReference type="ChEBI" id="CHEBI:15361"/>
        <dbReference type="ChEBI" id="CHEBI:15378"/>
        <dbReference type="ChEBI" id="CHEBI:16452"/>
        <dbReference type="ChEBI" id="CHEBI:16526"/>
        <dbReference type="ChEBI" id="CHEBI:29101"/>
        <dbReference type="EC" id="7.2.4.2"/>
    </reaction>
</comment>
<feature type="transmembrane region" description="Helical" evidence="5">
    <location>
        <begin position="12"/>
        <end position="33"/>
    </location>
</feature>
<evidence type="ECO:0000256" key="3">
    <source>
        <dbReference type="ARBA" id="ARBA00022989"/>
    </source>
</evidence>
<evidence type="ECO:0000256" key="4">
    <source>
        <dbReference type="ARBA" id="ARBA00023136"/>
    </source>
</evidence>
<evidence type="ECO:0000256" key="5">
    <source>
        <dbReference type="RuleBase" id="RU004278"/>
    </source>
</evidence>
<evidence type="ECO:0000313" key="7">
    <source>
        <dbReference type="EMBL" id="PTB89310.1"/>
    </source>
</evidence>
<dbReference type="GO" id="GO:0015081">
    <property type="term" value="F:sodium ion transmembrane transporter activity"/>
    <property type="evidence" value="ECO:0007669"/>
    <property type="project" value="InterPro"/>
</dbReference>
<dbReference type="EMBL" id="PYVN01000004">
    <property type="protein sequence ID" value="PTB86813.1"/>
    <property type="molecule type" value="Genomic_DNA"/>
</dbReference>
<evidence type="ECO:0000256" key="1">
    <source>
        <dbReference type="ARBA" id="ARBA00022475"/>
    </source>
</evidence>
<dbReference type="Pfam" id="PF04277">
    <property type="entry name" value="OAD_gamma"/>
    <property type="match status" value="1"/>
</dbReference>
<evidence type="ECO:0000313" key="8">
    <source>
        <dbReference type="Proteomes" id="UP000241514"/>
    </source>
</evidence>
<dbReference type="EC" id="7.2.4.2" evidence="5"/>
<keyword evidence="1" id="KW-1003">Cell membrane</keyword>
<name>A0A2T4CVE9_9GAMM</name>
<dbReference type="GO" id="GO:0015451">
    <property type="term" value="F:decarboxylation-driven active transmembrane transporter activity"/>
    <property type="evidence" value="ECO:0007669"/>
    <property type="project" value="UniProtKB-EC"/>
</dbReference>
<keyword evidence="5" id="KW-0739">Sodium transport</keyword>
<evidence type="ECO:0000313" key="6">
    <source>
        <dbReference type="EMBL" id="PTB86813.1"/>
    </source>
</evidence>
<dbReference type="InterPro" id="IPR005899">
    <property type="entry name" value="Na_pump_deCOase"/>
</dbReference>
<dbReference type="GO" id="GO:0036376">
    <property type="term" value="P:sodium ion export across plasma membrane"/>
    <property type="evidence" value="ECO:0007669"/>
    <property type="project" value="InterPro"/>
</dbReference>